<dbReference type="InterPro" id="IPR025944">
    <property type="entry name" value="Sigma_54_int_dom_CS"/>
</dbReference>
<dbReference type="EMBL" id="CP112998">
    <property type="protein sequence ID" value="WAC12463.1"/>
    <property type="molecule type" value="Genomic_DNA"/>
</dbReference>
<dbReference type="Pfam" id="PF02954">
    <property type="entry name" value="HTH_8"/>
    <property type="match status" value="1"/>
</dbReference>
<proteinExistence type="predicted"/>
<dbReference type="SMART" id="SM00448">
    <property type="entry name" value="REC"/>
    <property type="match status" value="1"/>
</dbReference>
<dbReference type="SMART" id="SM00382">
    <property type="entry name" value="AAA"/>
    <property type="match status" value="1"/>
</dbReference>
<evidence type="ECO:0000256" key="2">
    <source>
        <dbReference type="ARBA" id="ARBA00022840"/>
    </source>
</evidence>
<reference evidence="9" key="1">
    <citation type="submission" date="2022-11" db="EMBL/GenBank/DDBJ databases">
        <title>Dyadobacter pollutisoli sp. nov., isolated from plastic dumped soil.</title>
        <authorList>
            <person name="Kim J.M."/>
            <person name="Kim K.R."/>
            <person name="Lee J.K."/>
            <person name="Hao L."/>
            <person name="Jeon C.O."/>
        </authorList>
    </citation>
    <scope>NUCLEOTIDE SEQUENCE</scope>
    <source>
        <strain evidence="9">U1</strain>
    </source>
</reference>
<keyword evidence="4" id="KW-0238">DNA-binding</keyword>
<dbReference type="CDD" id="cd00009">
    <property type="entry name" value="AAA"/>
    <property type="match status" value="1"/>
</dbReference>
<dbReference type="InterPro" id="IPR027417">
    <property type="entry name" value="P-loop_NTPase"/>
</dbReference>
<feature type="domain" description="Sigma-54 factor interaction" evidence="7">
    <location>
        <begin position="154"/>
        <end position="383"/>
    </location>
</feature>
<dbReference type="SUPFAM" id="SSF52172">
    <property type="entry name" value="CheY-like"/>
    <property type="match status" value="1"/>
</dbReference>
<dbReference type="Gene3D" id="3.40.50.300">
    <property type="entry name" value="P-loop containing nucleotide triphosphate hydrolases"/>
    <property type="match status" value="1"/>
</dbReference>
<dbReference type="PANTHER" id="PTHR32071">
    <property type="entry name" value="TRANSCRIPTIONAL REGULATORY PROTEIN"/>
    <property type="match status" value="1"/>
</dbReference>
<dbReference type="Pfam" id="PF00072">
    <property type="entry name" value="Response_reg"/>
    <property type="match status" value="1"/>
</dbReference>
<sequence>MGLKVFIVEDQFIEANDLQLILESAGHFVCGIAKSVTTALEFLKTNKPDIVLLDIFLRGPQTGIDLALTLTTENIPFIFISANSDPSTFDAAKATRPDGFLIKPFRKLDILVALDIAIYRHQYATEHAHNQDKWLKNSSVVSGRSEARVEFKQIIGRSPKLLQALDLVSQVAPLDTSVLILGETGVGKEGIAKAIHQLSKRKNKPLIKVNCGAIPPSLIESELFGHEKGSFSGASDRRIGKFEQAQGGTIFLDEIGEMPLETQTKLLRVIQEKELERIGGRTTIKLDIRFITATNRNLYKEVAAGKFRIDLYYRINVFSITLAPLRERTEDIPGLVDFFLKKNAKLSDSQPKKISQEALKKLLTYSWPGNIRELENVIERHIIINSSGFISSIDLPEDETAGSQKLGDVSKIQSLAENEKQYILAALTKSNGKISGKGGAAEILNLPAATLVSKMKKLGISWNFVTG</sequence>
<dbReference type="InterPro" id="IPR002078">
    <property type="entry name" value="Sigma_54_int"/>
</dbReference>
<dbReference type="PROSITE" id="PS00688">
    <property type="entry name" value="SIGMA54_INTERACT_3"/>
    <property type="match status" value="1"/>
</dbReference>
<dbReference type="InterPro" id="IPR002197">
    <property type="entry name" value="HTH_Fis"/>
</dbReference>
<dbReference type="InterPro" id="IPR025662">
    <property type="entry name" value="Sigma_54_int_dom_ATP-bd_1"/>
</dbReference>
<dbReference type="GO" id="GO:0005524">
    <property type="term" value="F:ATP binding"/>
    <property type="evidence" value="ECO:0007669"/>
    <property type="project" value="UniProtKB-KW"/>
</dbReference>
<evidence type="ECO:0000256" key="1">
    <source>
        <dbReference type="ARBA" id="ARBA00022741"/>
    </source>
</evidence>
<organism evidence="9 10">
    <name type="scientific">Dyadobacter pollutisoli</name>
    <dbReference type="NCBI Taxonomy" id="2910158"/>
    <lineage>
        <taxon>Bacteria</taxon>
        <taxon>Pseudomonadati</taxon>
        <taxon>Bacteroidota</taxon>
        <taxon>Cytophagia</taxon>
        <taxon>Cytophagales</taxon>
        <taxon>Spirosomataceae</taxon>
        <taxon>Dyadobacter</taxon>
    </lineage>
</organism>
<evidence type="ECO:0000256" key="6">
    <source>
        <dbReference type="PROSITE-ProRule" id="PRU00169"/>
    </source>
</evidence>
<keyword evidence="1" id="KW-0547">Nucleotide-binding</keyword>
<dbReference type="PROSITE" id="PS50110">
    <property type="entry name" value="RESPONSE_REGULATORY"/>
    <property type="match status" value="1"/>
</dbReference>
<dbReference type="InterPro" id="IPR025943">
    <property type="entry name" value="Sigma_54_int_dom_ATP-bd_2"/>
</dbReference>
<dbReference type="SUPFAM" id="SSF52540">
    <property type="entry name" value="P-loop containing nucleoside triphosphate hydrolases"/>
    <property type="match status" value="1"/>
</dbReference>
<dbReference type="Gene3D" id="1.10.8.60">
    <property type="match status" value="1"/>
</dbReference>
<keyword evidence="2" id="KW-0067">ATP-binding</keyword>
<dbReference type="InterPro" id="IPR001789">
    <property type="entry name" value="Sig_transdc_resp-reg_receiver"/>
</dbReference>
<feature type="domain" description="Response regulatory" evidence="8">
    <location>
        <begin position="4"/>
        <end position="118"/>
    </location>
</feature>
<dbReference type="Gene3D" id="3.40.50.2300">
    <property type="match status" value="1"/>
</dbReference>
<dbReference type="InterPro" id="IPR009057">
    <property type="entry name" value="Homeodomain-like_sf"/>
</dbReference>
<dbReference type="CDD" id="cd17534">
    <property type="entry name" value="REC_DC-like"/>
    <property type="match status" value="1"/>
</dbReference>
<dbReference type="InterPro" id="IPR003593">
    <property type="entry name" value="AAA+_ATPase"/>
</dbReference>
<evidence type="ECO:0000256" key="3">
    <source>
        <dbReference type="ARBA" id="ARBA00023015"/>
    </source>
</evidence>
<dbReference type="Pfam" id="PF25601">
    <property type="entry name" value="AAA_lid_14"/>
    <property type="match status" value="1"/>
</dbReference>
<feature type="modified residue" description="4-aspartylphosphate" evidence="6">
    <location>
        <position position="54"/>
    </location>
</feature>
<dbReference type="Proteomes" id="UP001164653">
    <property type="component" value="Chromosome"/>
</dbReference>
<dbReference type="PROSITE" id="PS00675">
    <property type="entry name" value="SIGMA54_INTERACT_1"/>
    <property type="match status" value="1"/>
</dbReference>
<evidence type="ECO:0000256" key="4">
    <source>
        <dbReference type="ARBA" id="ARBA00023125"/>
    </source>
</evidence>
<keyword evidence="5" id="KW-0804">Transcription</keyword>
<gene>
    <name evidence="9" type="ORF">ON006_00585</name>
</gene>
<dbReference type="FunFam" id="3.40.50.300:FF:000006">
    <property type="entry name" value="DNA-binding transcriptional regulator NtrC"/>
    <property type="match status" value="1"/>
</dbReference>
<dbReference type="AlphaFoldDB" id="A0A9E8NBX1"/>
<keyword evidence="6" id="KW-0597">Phosphoprotein</keyword>
<dbReference type="PANTHER" id="PTHR32071:SF117">
    <property type="entry name" value="PTS-DEPENDENT DIHYDROXYACETONE KINASE OPERON REGULATORY PROTEIN-RELATED"/>
    <property type="match status" value="1"/>
</dbReference>
<evidence type="ECO:0000313" key="9">
    <source>
        <dbReference type="EMBL" id="WAC12463.1"/>
    </source>
</evidence>
<keyword evidence="3" id="KW-0805">Transcription regulation</keyword>
<evidence type="ECO:0000313" key="10">
    <source>
        <dbReference type="Proteomes" id="UP001164653"/>
    </source>
</evidence>
<dbReference type="GO" id="GO:0043565">
    <property type="term" value="F:sequence-specific DNA binding"/>
    <property type="evidence" value="ECO:0007669"/>
    <property type="project" value="InterPro"/>
</dbReference>
<dbReference type="KEGG" id="dpf:ON006_00585"/>
<dbReference type="Gene3D" id="1.10.10.60">
    <property type="entry name" value="Homeodomain-like"/>
    <property type="match status" value="1"/>
</dbReference>
<dbReference type="PROSITE" id="PS50045">
    <property type="entry name" value="SIGMA54_INTERACT_4"/>
    <property type="match status" value="1"/>
</dbReference>
<evidence type="ECO:0000259" key="8">
    <source>
        <dbReference type="PROSITE" id="PS50110"/>
    </source>
</evidence>
<dbReference type="Pfam" id="PF00158">
    <property type="entry name" value="Sigma54_activat"/>
    <property type="match status" value="1"/>
</dbReference>
<keyword evidence="10" id="KW-1185">Reference proteome</keyword>
<dbReference type="InterPro" id="IPR011006">
    <property type="entry name" value="CheY-like_superfamily"/>
</dbReference>
<dbReference type="InterPro" id="IPR058031">
    <property type="entry name" value="AAA_lid_NorR"/>
</dbReference>
<accession>A0A9E8NBX1</accession>
<dbReference type="SUPFAM" id="SSF46689">
    <property type="entry name" value="Homeodomain-like"/>
    <property type="match status" value="1"/>
</dbReference>
<evidence type="ECO:0000259" key="7">
    <source>
        <dbReference type="PROSITE" id="PS50045"/>
    </source>
</evidence>
<dbReference type="GO" id="GO:0000160">
    <property type="term" value="P:phosphorelay signal transduction system"/>
    <property type="evidence" value="ECO:0007669"/>
    <property type="project" value="InterPro"/>
</dbReference>
<dbReference type="GO" id="GO:0006355">
    <property type="term" value="P:regulation of DNA-templated transcription"/>
    <property type="evidence" value="ECO:0007669"/>
    <property type="project" value="InterPro"/>
</dbReference>
<evidence type="ECO:0000256" key="5">
    <source>
        <dbReference type="ARBA" id="ARBA00023163"/>
    </source>
</evidence>
<dbReference type="RefSeq" id="WP_244824610.1">
    <property type="nucleotide sequence ID" value="NZ_CP112998.1"/>
</dbReference>
<protein>
    <submittedName>
        <fullName evidence="9">Sigma-54 dependent transcriptional regulator</fullName>
    </submittedName>
</protein>
<name>A0A9E8NBX1_9BACT</name>
<dbReference type="PROSITE" id="PS00676">
    <property type="entry name" value="SIGMA54_INTERACT_2"/>
    <property type="match status" value="1"/>
</dbReference>